<dbReference type="EMBL" id="BSXW01000362">
    <property type="protein sequence ID" value="GMF20028.1"/>
    <property type="molecule type" value="Genomic_DNA"/>
</dbReference>
<dbReference type="Proteomes" id="UP001165083">
    <property type="component" value="Unassembled WGS sequence"/>
</dbReference>
<evidence type="ECO:0000313" key="2">
    <source>
        <dbReference type="Proteomes" id="UP001165083"/>
    </source>
</evidence>
<dbReference type="AlphaFoldDB" id="A0A9W6TU23"/>
<reference evidence="1" key="1">
    <citation type="submission" date="2023-04" db="EMBL/GenBank/DDBJ databases">
        <title>Phytophthora lilii NBRC 32176.</title>
        <authorList>
            <person name="Ichikawa N."/>
            <person name="Sato H."/>
            <person name="Tonouchi N."/>
        </authorList>
    </citation>
    <scope>NUCLEOTIDE SEQUENCE</scope>
    <source>
        <strain evidence="1">NBRC 32176</strain>
    </source>
</reference>
<name>A0A9W6TU23_9STRA</name>
<sequence>MSFQPDQRAKSTGHYNLYVTRAGWCPAAIVSSVDKHRHECRARHGEGVPALERPGAAGGAVAVRLLLPVLTGHEPANEDAGDDVRVARRVLAGRRAERVHAGESRAAVDGAARVGAAGGGEAAAAGREPGGDAAARRGLRAARAAAADGAAPEQHVAGLRESAGGELAHVRRWV</sequence>
<organism evidence="1 2">
    <name type="scientific">Phytophthora lilii</name>
    <dbReference type="NCBI Taxonomy" id="2077276"/>
    <lineage>
        <taxon>Eukaryota</taxon>
        <taxon>Sar</taxon>
        <taxon>Stramenopiles</taxon>
        <taxon>Oomycota</taxon>
        <taxon>Peronosporomycetes</taxon>
        <taxon>Peronosporales</taxon>
        <taxon>Peronosporaceae</taxon>
        <taxon>Phytophthora</taxon>
    </lineage>
</organism>
<accession>A0A9W6TU23</accession>
<comment type="caution">
    <text evidence="1">The sequence shown here is derived from an EMBL/GenBank/DDBJ whole genome shotgun (WGS) entry which is preliminary data.</text>
</comment>
<protein>
    <submittedName>
        <fullName evidence="1">Unnamed protein product</fullName>
    </submittedName>
</protein>
<keyword evidence="2" id="KW-1185">Reference proteome</keyword>
<gene>
    <name evidence="1" type="ORF">Plil01_000773200</name>
</gene>
<proteinExistence type="predicted"/>
<evidence type="ECO:0000313" key="1">
    <source>
        <dbReference type="EMBL" id="GMF20028.1"/>
    </source>
</evidence>